<name>A0A644Z6X8_9ZZZZ</name>
<gene>
    <name evidence="3" type="ORF">SDC9_83189</name>
</gene>
<evidence type="ECO:0008006" key="4">
    <source>
        <dbReference type="Google" id="ProtNLM"/>
    </source>
</evidence>
<dbReference type="AlphaFoldDB" id="A0A644Z6X8"/>
<organism evidence="3">
    <name type="scientific">bioreactor metagenome</name>
    <dbReference type="NCBI Taxonomy" id="1076179"/>
    <lineage>
        <taxon>unclassified sequences</taxon>
        <taxon>metagenomes</taxon>
        <taxon>ecological metagenomes</taxon>
    </lineage>
</organism>
<keyword evidence="1" id="KW-0732">Signal</keyword>
<reference evidence="3" key="1">
    <citation type="submission" date="2019-08" db="EMBL/GenBank/DDBJ databases">
        <authorList>
            <person name="Kucharzyk K."/>
            <person name="Murdoch R.W."/>
            <person name="Higgins S."/>
            <person name="Loffler F."/>
        </authorList>
    </citation>
    <scope>NUCLEOTIDE SEQUENCE</scope>
</reference>
<evidence type="ECO:0000256" key="1">
    <source>
        <dbReference type="ARBA" id="ARBA00022729"/>
    </source>
</evidence>
<sequence>MKKTLIIFLSLVLMLTFAACGEKNGGKSTPESPPPAESGNAPSGKAGADENRYYGIGEAAEANGLSITIDGAEPFDYTGMLSRPKDGFEYVKVWFTFTNVSGEPIDSPNKKDIYIIYEEGPTGDDSDMTSEENSQVMSDVADRNKRYMEDIELAPGEFTGGWMVYQRQTDKSEVTMHYYSGFVNVAPDLRFRFAVE</sequence>
<accession>A0A644Z6X8</accession>
<comment type="caution">
    <text evidence="3">The sequence shown here is derived from an EMBL/GenBank/DDBJ whole genome shotgun (WGS) entry which is preliminary data.</text>
</comment>
<dbReference type="EMBL" id="VSSQ01007657">
    <property type="protein sequence ID" value="MPM36590.1"/>
    <property type="molecule type" value="Genomic_DNA"/>
</dbReference>
<feature type="region of interest" description="Disordered" evidence="2">
    <location>
        <begin position="23"/>
        <end position="49"/>
    </location>
</feature>
<proteinExistence type="predicted"/>
<evidence type="ECO:0000256" key="2">
    <source>
        <dbReference type="SAM" id="MobiDB-lite"/>
    </source>
</evidence>
<dbReference type="Gene3D" id="2.60.40.1240">
    <property type="match status" value="1"/>
</dbReference>
<dbReference type="PROSITE" id="PS51257">
    <property type="entry name" value="PROKAR_LIPOPROTEIN"/>
    <property type="match status" value="1"/>
</dbReference>
<evidence type="ECO:0000313" key="3">
    <source>
        <dbReference type="EMBL" id="MPM36590.1"/>
    </source>
</evidence>
<protein>
    <recommendedName>
        <fullName evidence="4">DUF4352 domain-containing protein</fullName>
    </recommendedName>
</protein>
<dbReference type="InterPro" id="IPR029050">
    <property type="entry name" value="Immunoprotect_excell_Ig-like"/>
</dbReference>